<dbReference type="CDD" id="cd05466">
    <property type="entry name" value="PBP2_LTTR_substrate"/>
    <property type="match status" value="1"/>
</dbReference>
<dbReference type="InterPro" id="IPR000847">
    <property type="entry name" value="LysR_HTH_N"/>
</dbReference>
<keyword evidence="4" id="KW-0010">Activator</keyword>
<sequence length="314" mass="34284">MELRQLSYFVCLYREGTVTRAAQRLNIVQPALSAQIAKLESELGHELFERTARGMVPTRAGERAYAAFAPLLEQFLRARSAVRENVEENVDLRVGVIASATDSALIDTVTRMVDTHPGMRLKIIPGFSADLVARLRAGEFDTVVINQTFRHDGLVARDLVDEELVLAASPVAPAPEVVPVPLHRLATTDLVVPSQAHGLRRVVDHVLQAHGLAVRPLIEIDDASIIVDLLRRRPWFSVLPVSQVSREVGGGDLVAYPLAAPGISRRIVSVRDPSRPPTRTETAFVDMLETRLKTLGTVGAGSAQTDPGREHETA</sequence>
<comment type="caution">
    <text evidence="7">The sequence shown here is derived from an EMBL/GenBank/DDBJ whole genome shotgun (WGS) entry which is preliminary data.</text>
</comment>
<dbReference type="Pfam" id="PF03466">
    <property type="entry name" value="LysR_substrate"/>
    <property type="match status" value="1"/>
</dbReference>
<dbReference type="Proteomes" id="UP000437709">
    <property type="component" value="Unassembled WGS sequence"/>
</dbReference>
<dbReference type="PANTHER" id="PTHR30293:SF0">
    <property type="entry name" value="NITROGEN ASSIMILATION REGULATORY PROTEIN NAC"/>
    <property type="match status" value="1"/>
</dbReference>
<evidence type="ECO:0000259" key="6">
    <source>
        <dbReference type="PROSITE" id="PS50931"/>
    </source>
</evidence>
<name>A0A6N7EE50_9MICO</name>
<evidence type="ECO:0000313" key="8">
    <source>
        <dbReference type="Proteomes" id="UP000437709"/>
    </source>
</evidence>
<keyword evidence="2" id="KW-0805">Transcription regulation</keyword>
<dbReference type="InterPro" id="IPR005119">
    <property type="entry name" value="LysR_subst-bd"/>
</dbReference>
<evidence type="ECO:0000313" key="7">
    <source>
        <dbReference type="EMBL" id="MPV35483.1"/>
    </source>
</evidence>
<dbReference type="EMBL" id="WHPC01000001">
    <property type="protein sequence ID" value="MPV35483.1"/>
    <property type="molecule type" value="Genomic_DNA"/>
</dbReference>
<dbReference type="GO" id="GO:0003700">
    <property type="term" value="F:DNA-binding transcription factor activity"/>
    <property type="evidence" value="ECO:0007669"/>
    <property type="project" value="InterPro"/>
</dbReference>
<dbReference type="AlphaFoldDB" id="A0A6N7EE50"/>
<proteinExistence type="inferred from homology"/>
<dbReference type="OrthoDB" id="3181812at2"/>
<dbReference type="RefSeq" id="WP_152193390.1">
    <property type="nucleotide sequence ID" value="NZ_VUKD01000001.1"/>
</dbReference>
<reference evidence="7 8" key="1">
    <citation type="submission" date="2019-10" db="EMBL/GenBank/DDBJ databases">
        <title>Georgenia wutianyii sp. nov. and Georgenia yuyongxinii sp. nov. isolated from plateau pika (Ochotona curzoniae) in the Qinghai-Tibet plateau of China.</title>
        <authorList>
            <person name="Tian Z."/>
        </authorList>
    </citation>
    <scope>NUCLEOTIDE SEQUENCE [LARGE SCALE GENOMIC DNA]</scope>
    <source>
        <strain evidence="7 8">JCM 19765</strain>
    </source>
</reference>
<dbReference type="FunFam" id="1.10.10.10:FF:000001">
    <property type="entry name" value="LysR family transcriptional regulator"/>
    <property type="match status" value="1"/>
</dbReference>
<dbReference type="SUPFAM" id="SSF46785">
    <property type="entry name" value="Winged helix' DNA-binding domain"/>
    <property type="match status" value="1"/>
</dbReference>
<gene>
    <name evidence="7" type="ORF">GB881_00215</name>
</gene>
<evidence type="ECO:0000256" key="1">
    <source>
        <dbReference type="ARBA" id="ARBA00009437"/>
    </source>
</evidence>
<evidence type="ECO:0000256" key="2">
    <source>
        <dbReference type="ARBA" id="ARBA00023015"/>
    </source>
</evidence>
<dbReference type="PANTHER" id="PTHR30293">
    <property type="entry name" value="TRANSCRIPTIONAL REGULATORY PROTEIN NAC-RELATED"/>
    <property type="match status" value="1"/>
</dbReference>
<dbReference type="PROSITE" id="PS50931">
    <property type="entry name" value="HTH_LYSR"/>
    <property type="match status" value="1"/>
</dbReference>
<dbReference type="PRINTS" id="PR00039">
    <property type="entry name" value="HTHLYSR"/>
</dbReference>
<feature type="domain" description="HTH lysR-type" evidence="6">
    <location>
        <begin position="1"/>
        <end position="58"/>
    </location>
</feature>
<dbReference type="Gene3D" id="3.40.190.290">
    <property type="match status" value="1"/>
</dbReference>
<dbReference type="InterPro" id="IPR036388">
    <property type="entry name" value="WH-like_DNA-bd_sf"/>
</dbReference>
<dbReference type="GO" id="GO:2000142">
    <property type="term" value="P:regulation of DNA-templated transcription initiation"/>
    <property type="evidence" value="ECO:0007669"/>
    <property type="project" value="TreeGrafter"/>
</dbReference>
<evidence type="ECO:0000256" key="5">
    <source>
        <dbReference type="ARBA" id="ARBA00023163"/>
    </source>
</evidence>
<dbReference type="Gene3D" id="1.10.10.10">
    <property type="entry name" value="Winged helix-like DNA-binding domain superfamily/Winged helix DNA-binding domain"/>
    <property type="match status" value="1"/>
</dbReference>
<keyword evidence="8" id="KW-1185">Reference proteome</keyword>
<organism evidence="7 8">
    <name type="scientific">Georgenia subflava</name>
    <dbReference type="NCBI Taxonomy" id="1622177"/>
    <lineage>
        <taxon>Bacteria</taxon>
        <taxon>Bacillati</taxon>
        <taxon>Actinomycetota</taxon>
        <taxon>Actinomycetes</taxon>
        <taxon>Micrococcales</taxon>
        <taxon>Bogoriellaceae</taxon>
        <taxon>Georgenia</taxon>
    </lineage>
</organism>
<protein>
    <submittedName>
        <fullName evidence="7">LysR family transcriptional regulator</fullName>
    </submittedName>
</protein>
<dbReference type="Pfam" id="PF00126">
    <property type="entry name" value="HTH_1"/>
    <property type="match status" value="1"/>
</dbReference>
<accession>A0A6N7EE50</accession>
<evidence type="ECO:0000256" key="3">
    <source>
        <dbReference type="ARBA" id="ARBA00023125"/>
    </source>
</evidence>
<evidence type="ECO:0000256" key="4">
    <source>
        <dbReference type="ARBA" id="ARBA00023159"/>
    </source>
</evidence>
<dbReference type="GO" id="GO:0003677">
    <property type="term" value="F:DNA binding"/>
    <property type="evidence" value="ECO:0007669"/>
    <property type="project" value="UniProtKB-KW"/>
</dbReference>
<dbReference type="SUPFAM" id="SSF53850">
    <property type="entry name" value="Periplasmic binding protein-like II"/>
    <property type="match status" value="1"/>
</dbReference>
<keyword evidence="5" id="KW-0804">Transcription</keyword>
<comment type="similarity">
    <text evidence="1">Belongs to the LysR transcriptional regulatory family.</text>
</comment>
<dbReference type="InterPro" id="IPR036390">
    <property type="entry name" value="WH_DNA-bd_sf"/>
</dbReference>
<keyword evidence="3" id="KW-0238">DNA-binding</keyword>